<reference evidence="1 2" key="1">
    <citation type="journal article" date="2016" name="Nat. Commun.">
        <title>Thousands of microbial genomes shed light on interconnected biogeochemical processes in an aquifer system.</title>
        <authorList>
            <person name="Anantharaman K."/>
            <person name="Brown C.T."/>
            <person name="Hug L.A."/>
            <person name="Sharon I."/>
            <person name="Castelle C.J."/>
            <person name="Probst A.J."/>
            <person name="Thomas B.C."/>
            <person name="Singh A."/>
            <person name="Wilkins M.J."/>
            <person name="Karaoz U."/>
            <person name="Brodie E.L."/>
            <person name="Williams K.H."/>
            <person name="Hubbard S.S."/>
            <person name="Banfield J.F."/>
        </authorList>
    </citation>
    <scope>NUCLEOTIDE SEQUENCE [LARGE SCALE GENOMIC DNA]</scope>
</reference>
<gene>
    <name evidence="1" type="ORF">A2751_01875</name>
</gene>
<sequence length="191" mass="21641">MTEYHRNWPAICACSDPDLKYLITWTNNKAVLKGLRQGFSPLFSEVPTPLRVPYSALQRRALLSAVERDRMEGTLGDPNGGPTFASLLYYESFVAKLHAFPFPKNKIIKWKYRGEGKAADIPEEILAQLRGKKLRAGMTVVYKKKTYVVLGLGAEKSTDFDDMAFLGTILNRKFYFTDMYLVPVGYIDLDA</sequence>
<organism evidence="1 2">
    <name type="scientific">Candidatus Doudnabacteria bacterium RIFCSPHIGHO2_01_FULL_46_14</name>
    <dbReference type="NCBI Taxonomy" id="1817824"/>
    <lineage>
        <taxon>Bacteria</taxon>
        <taxon>Candidatus Doudnaibacteriota</taxon>
    </lineage>
</organism>
<proteinExistence type="predicted"/>
<comment type="caution">
    <text evidence="1">The sequence shown here is derived from an EMBL/GenBank/DDBJ whole genome shotgun (WGS) entry which is preliminary data.</text>
</comment>
<dbReference type="Proteomes" id="UP000176864">
    <property type="component" value="Unassembled WGS sequence"/>
</dbReference>
<protein>
    <submittedName>
        <fullName evidence="1">Uncharacterized protein</fullName>
    </submittedName>
</protein>
<dbReference type="STRING" id="1817824.A2751_01875"/>
<accession>A0A1F5NJP7</accession>
<evidence type="ECO:0000313" key="2">
    <source>
        <dbReference type="Proteomes" id="UP000176864"/>
    </source>
</evidence>
<dbReference type="EMBL" id="MFEK01000016">
    <property type="protein sequence ID" value="OGE77783.1"/>
    <property type="molecule type" value="Genomic_DNA"/>
</dbReference>
<dbReference type="AlphaFoldDB" id="A0A1F5NJP7"/>
<name>A0A1F5NJP7_9BACT</name>
<evidence type="ECO:0000313" key="1">
    <source>
        <dbReference type="EMBL" id="OGE77783.1"/>
    </source>
</evidence>